<dbReference type="RefSeq" id="WP_140048077.1">
    <property type="nucleotide sequence ID" value="NZ_BAAAEV010000001.1"/>
</dbReference>
<dbReference type="PANTHER" id="PTHR40079">
    <property type="entry name" value="MANNAN ENDO-1,4-BETA-MANNOSIDASE E-RELATED"/>
    <property type="match status" value="1"/>
</dbReference>
<keyword evidence="8" id="KW-1185">Reference proteome</keyword>
<name>A0ABX0U0G2_9SPHN</name>
<organism evidence="7 8">
    <name type="scientific">Sphingomonas japonica</name>
    <dbReference type="NCBI Taxonomy" id="511662"/>
    <lineage>
        <taxon>Bacteria</taxon>
        <taxon>Pseudomonadati</taxon>
        <taxon>Pseudomonadota</taxon>
        <taxon>Alphaproteobacteria</taxon>
        <taxon>Sphingomonadales</taxon>
        <taxon>Sphingomonadaceae</taxon>
        <taxon>Sphingomonas</taxon>
    </lineage>
</organism>
<dbReference type="PIRSF" id="PIRSF018168">
    <property type="entry name" value="Mannan-1_4-beta-mannosidase"/>
    <property type="match status" value="1"/>
</dbReference>
<dbReference type="InterPro" id="IPR022790">
    <property type="entry name" value="GH26_dom"/>
</dbReference>
<evidence type="ECO:0000259" key="6">
    <source>
        <dbReference type="PROSITE" id="PS51764"/>
    </source>
</evidence>
<sequence>MSKFPLLVACASLAGCAALPPVATARSSPDPVDRQATVETRALLHSMAALAPTATMFGHQNTLAYGYRWRGEPDRSDVKDVAGCFPAVYGWDLMDIFARNGAMQVDPAGAQRLRDYIRQGFARGGVITLSWHQGNPANDGDAWNVDLPAVARILPGGDLHSKYMARLDVAADFIAGLEAADGTPIPVVFRPYHEHTGSWFWWGRDHATPAEFKGLWRMTVEHLRDRRGLRNVLYSYSTDVFDSEAEYLERYPGDDVIDVLGFDDYHSIKSAETTDVFRNRLRLLVGMARERGKIAALTETGLEAIPDPDWWTSVLLAGINADAETRGIAWALVWRNATVAVEGREHFYAPYPGQASAADFKTFADDPSILLECELPDLYARGNQ</sequence>
<protein>
    <submittedName>
        <fullName evidence="7">Mannan endo-1,4-beta-mannosidase</fullName>
        <ecNumber evidence="7">3.2.1.78</ecNumber>
    </submittedName>
</protein>
<feature type="domain" description="GH26" evidence="6">
    <location>
        <begin position="38"/>
        <end position="373"/>
    </location>
</feature>
<dbReference type="EMBL" id="JAASQP010000001">
    <property type="protein sequence ID" value="NIJ22882.1"/>
    <property type="molecule type" value="Genomic_DNA"/>
</dbReference>
<dbReference type="Proteomes" id="UP000788153">
    <property type="component" value="Unassembled WGS sequence"/>
</dbReference>
<evidence type="ECO:0000256" key="2">
    <source>
        <dbReference type="ARBA" id="ARBA00022801"/>
    </source>
</evidence>
<dbReference type="SUPFAM" id="SSF51445">
    <property type="entry name" value="(Trans)glycosidases"/>
    <property type="match status" value="1"/>
</dbReference>
<gene>
    <name evidence="7" type="ORF">FHT01_000424</name>
</gene>
<proteinExistence type="inferred from homology"/>
<reference evidence="7 8" key="1">
    <citation type="submission" date="2020-03" db="EMBL/GenBank/DDBJ databases">
        <title>Genomic Encyclopedia of Type Strains, Phase IV (KMG-IV): sequencing the most valuable type-strain genomes for metagenomic binning, comparative biology and taxonomic classification.</title>
        <authorList>
            <person name="Goeker M."/>
        </authorList>
    </citation>
    <scope>NUCLEOTIDE SEQUENCE [LARGE SCALE GENOMIC DNA]</scope>
    <source>
        <strain evidence="7 8">DSM 22753</strain>
    </source>
</reference>
<feature type="signal peptide" evidence="5">
    <location>
        <begin position="1"/>
        <end position="25"/>
    </location>
</feature>
<dbReference type="PANTHER" id="PTHR40079:SF4">
    <property type="entry name" value="GH26 DOMAIN-CONTAINING PROTEIN-RELATED"/>
    <property type="match status" value="1"/>
</dbReference>
<keyword evidence="2 4" id="KW-0378">Hydrolase</keyword>
<keyword evidence="3 4" id="KW-0326">Glycosidase</keyword>
<dbReference type="PROSITE" id="PS51764">
    <property type="entry name" value="GH26"/>
    <property type="match status" value="1"/>
</dbReference>
<feature type="active site" description="Nucleophile" evidence="4">
    <location>
        <position position="299"/>
    </location>
</feature>
<comment type="similarity">
    <text evidence="1 4">Belongs to the glycosyl hydrolase 26 family.</text>
</comment>
<dbReference type="InterPro" id="IPR000805">
    <property type="entry name" value="Glyco_hydro_26"/>
</dbReference>
<dbReference type="InterPro" id="IPR017853">
    <property type="entry name" value="GH"/>
</dbReference>
<evidence type="ECO:0000256" key="1">
    <source>
        <dbReference type="ARBA" id="ARBA00007754"/>
    </source>
</evidence>
<feature type="chain" id="PRO_5046914938" evidence="5">
    <location>
        <begin position="26"/>
        <end position="384"/>
    </location>
</feature>
<evidence type="ECO:0000256" key="3">
    <source>
        <dbReference type="ARBA" id="ARBA00023295"/>
    </source>
</evidence>
<evidence type="ECO:0000313" key="8">
    <source>
        <dbReference type="Proteomes" id="UP000788153"/>
    </source>
</evidence>
<accession>A0ABX0U0G2</accession>
<dbReference type="PRINTS" id="PR00739">
    <property type="entry name" value="GLHYDRLASE26"/>
</dbReference>
<dbReference type="Pfam" id="PF02156">
    <property type="entry name" value="Glyco_hydro_26"/>
    <property type="match status" value="1"/>
</dbReference>
<keyword evidence="5" id="KW-0732">Signal</keyword>
<dbReference type="EC" id="3.2.1.78" evidence="7"/>
<dbReference type="InterPro" id="IPR016714">
    <property type="entry name" value="MANB/E"/>
</dbReference>
<dbReference type="GO" id="GO:0016985">
    <property type="term" value="F:mannan endo-1,4-beta-mannosidase activity"/>
    <property type="evidence" value="ECO:0007669"/>
    <property type="project" value="UniProtKB-EC"/>
</dbReference>
<evidence type="ECO:0000256" key="5">
    <source>
        <dbReference type="SAM" id="SignalP"/>
    </source>
</evidence>
<evidence type="ECO:0000256" key="4">
    <source>
        <dbReference type="PROSITE-ProRule" id="PRU01100"/>
    </source>
</evidence>
<feature type="active site" description="Proton donor" evidence="4">
    <location>
        <position position="194"/>
    </location>
</feature>
<dbReference type="Gene3D" id="3.20.20.80">
    <property type="entry name" value="Glycosidases"/>
    <property type="match status" value="1"/>
</dbReference>
<comment type="caution">
    <text evidence="7">The sequence shown here is derived from an EMBL/GenBank/DDBJ whole genome shotgun (WGS) entry which is preliminary data.</text>
</comment>
<evidence type="ECO:0000313" key="7">
    <source>
        <dbReference type="EMBL" id="NIJ22882.1"/>
    </source>
</evidence>
<dbReference type="PROSITE" id="PS51257">
    <property type="entry name" value="PROKAR_LIPOPROTEIN"/>
    <property type="match status" value="1"/>
</dbReference>